<feature type="transmembrane region" description="Helical" evidence="4">
    <location>
        <begin position="93"/>
        <end position="111"/>
    </location>
</feature>
<dbReference type="GO" id="GO:0043709">
    <property type="term" value="P:cell adhesion involved in single-species biofilm formation"/>
    <property type="evidence" value="ECO:0007669"/>
    <property type="project" value="TreeGrafter"/>
</dbReference>
<organism evidence="6 7">
    <name type="scientific">Ancylobacter defluvii</name>
    <dbReference type="NCBI Taxonomy" id="1282440"/>
    <lineage>
        <taxon>Bacteria</taxon>
        <taxon>Pseudomonadati</taxon>
        <taxon>Pseudomonadota</taxon>
        <taxon>Alphaproteobacteria</taxon>
        <taxon>Hyphomicrobiales</taxon>
        <taxon>Xanthobacteraceae</taxon>
        <taxon>Ancylobacter</taxon>
    </lineage>
</organism>
<evidence type="ECO:0000256" key="3">
    <source>
        <dbReference type="SAM" id="MobiDB-lite"/>
    </source>
</evidence>
<dbReference type="Gene3D" id="3.30.70.270">
    <property type="match status" value="1"/>
</dbReference>
<accession>A0A9W6K2T1</accession>
<dbReference type="EC" id="2.7.7.65" evidence="1"/>
<gene>
    <name evidence="6" type="ORF">GCM10017653_45190</name>
</gene>
<dbReference type="PANTHER" id="PTHR45138:SF9">
    <property type="entry name" value="DIGUANYLATE CYCLASE DGCM-RELATED"/>
    <property type="match status" value="1"/>
</dbReference>
<dbReference type="AlphaFoldDB" id="A0A9W6K2T1"/>
<dbReference type="CDD" id="cd01949">
    <property type="entry name" value="GGDEF"/>
    <property type="match status" value="1"/>
</dbReference>
<feature type="transmembrane region" description="Helical" evidence="4">
    <location>
        <begin position="35"/>
        <end position="56"/>
    </location>
</feature>
<sequence length="393" mass="41417">MLLDYPSLLVAIGFSAVCLSALLFTAWMTARADRYLLTCAIGALLVVCHAFTYAAYANDPQPLLLCIGFGFLMVALGVLYGAARQFRTGRPPWPHAVSVAAISLAIVLPPISGGYDGISAILFNAAAATIIALIAGEYWRARQDAPVAIAGLCGFYLFIGSTFVLCGAVLVLEGRLVLDGAPSNWAEHLNVISAVIGIPGVGAMTMILNQSRMTQLHKRDAMTDPLTGLFNRRALFDMVGAMAMGREIAVILFDIDHFKAINDARGHATGDRVIALFARALRQHLGKGQLAARLGGEEFALVLGDIGPQTALAHAEAVRTSFAQLAMAELGMACTASAGVAHGQATGRDFEATLNAADQMLYKAKRGGRDRTALAGQDAGEAGMITRPSSSRP</sequence>
<dbReference type="Proteomes" id="UP001143330">
    <property type="component" value="Unassembled WGS sequence"/>
</dbReference>
<dbReference type="InterPro" id="IPR050469">
    <property type="entry name" value="Diguanylate_Cyclase"/>
</dbReference>
<reference evidence="6" key="1">
    <citation type="journal article" date="2014" name="Int. J. Syst. Evol. Microbiol.">
        <title>Complete genome sequence of Corynebacterium casei LMG S-19264T (=DSM 44701T), isolated from a smear-ripened cheese.</title>
        <authorList>
            <consortium name="US DOE Joint Genome Institute (JGI-PGF)"/>
            <person name="Walter F."/>
            <person name="Albersmeier A."/>
            <person name="Kalinowski J."/>
            <person name="Ruckert C."/>
        </authorList>
    </citation>
    <scope>NUCLEOTIDE SEQUENCE</scope>
    <source>
        <strain evidence="6">VKM B-2789</strain>
    </source>
</reference>
<evidence type="ECO:0000256" key="4">
    <source>
        <dbReference type="SAM" id="Phobius"/>
    </source>
</evidence>
<keyword evidence="7" id="KW-1185">Reference proteome</keyword>
<feature type="region of interest" description="Disordered" evidence="3">
    <location>
        <begin position="372"/>
        <end position="393"/>
    </location>
</feature>
<evidence type="ECO:0000313" key="6">
    <source>
        <dbReference type="EMBL" id="GLK86449.1"/>
    </source>
</evidence>
<protein>
    <recommendedName>
        <fullName evidence="1">diguanylate cyclase</fullName>
        <ecNumber evidence="1">2.7.7.65</ecNumber>
    </recommendedName>
</protein>
<keyword evidence="4" id="KW-1133">Transmembrane helix</keyword>
<dbReference type="PANTHER" id="PTHR45138">
    <property type="entry name" value="REGULATORY COMPONENTS OF SENSORY TRANSDUCTION SYSTEM"/>
    <property type="match status" value="1"/>
</dbReference>
<dbReference type="SUPFAM" id="SSF55073">
    <property type="entry name" value="Nucleotide cyclase"/>
    <property type="match status" value="1"/>
</dbReference>
<dbReference type="PROSITE" id="PS50887">
    <property type="entry name" value="GGDEF"/>
    <property type="match status" value="1"/>
</dbReference>
<name>A0A9W6K2T1_9HYPH</name>
<dbReference type="GO" id="GO:0005886">
    <property type="term" value="C:plasma membrane"/>
    <property type="evidence" value="ECO:0007669"/>
    <property type="project" value="TreeGrafter"/>
</dbReference>
<feature type="transmembrane region" description="Helical" evidence="4">
    <location>
        <begin position="6"/>
        <end position="28"/>
    </location>
</feature>
<dbReference type="RefSeq" id="WP_213363514.1">
    <property type="nucleotide sequence ID" value="NZ_BSFM01000021.1"/>
</dbReference>
<keyword evidence="4" id="KW-0472">Membrane</keyword>
<dbReference type="EMBL" id="BSFM01000021">
    <property type="protein sequence ID" value="GLK86449.1"/>
    <property type="molecule type" value="Genomic_DNA"/>
</dbReference>
<proteinExistence type="predicted"/>
<evidence type="ECO:0000259" key="5">
    <source>
        <dbReference type="PROSITE" id="PS50887"/>
    </source>
</evidence>
<dbReference type="InterPro" id="IPR029787">
    <property type="entry name" value="Nucleotide_cyclase"/>
</dbReference>
<dbReference type="GO" id="GO:0052621">
    <property type="term" value="F:diguanylate cyclase activity"/>
    <property type="evidence" value="ECO:0007669"/>
    <property type="project" value="UniProtKB-EC"/>
</dbReference>
<dbReference type="Pfam" id="PF00990">
    <property type="entry name" value="GGDEF"/>
    <property type="match status" value="1"/>
</dbReference>
<comment type="caution">
    <text evidence="6">The sequence shown here is derived from an EMBL/GenBank/DDBJ whole genome shotgun (WGS) entry which is preliminary data.</text>
</comment>
<dbReference type="GO" id="GO:1902201">
    <property type="term" value="P:negative regulation of bacterial-type flagellum-dependent cell motility"/>
    <property type="evidence" value="ECO:0007669"/>
    <property type="project" value="TreeGrafter"/>
</dbReference>
<feature type="transmembrane region" description="Helical" evidence="4">
    <location>
        <begin position="117"/>
        <end position="135"/>
    </location>
</feature>
<comment type="catalytic activity">
    <reaction evidence="2">
        <text>2 GTP = 3',3'-c-di-GMP + 2 diphosphate</text>
        <dbReference type="Rhea" id="RHEA:24898"/>
        <dbReference type="ChEBI" id="CHEBI:33019"/>
        <dbReference type="ChEBI" id="CHEBI:37565"/>
        <dbReference type="ChEBI" id="CHEBI:58805"/>
        <dbReference type="EC" id="2.7.7.65"/>
    </reaction>
</comment>
<feature type="transmembrane region" description="Helical" evidence="4">
    <location>
        <begin position="147"/>
        <end position="171"/>
    </location>
</feature>
<keyword evidence="4" id="KW-0812">Transmembrane</keyword>
<dbReference type="InterPro" id="IPR000160">
    <property type="entry name" value="GGDEF_dom"/>
</dbReference>
<feature type="domain" description="GGDEF" evidence="5">
    <location>
        <begin position="246"/>
        <end position="377"/>
    </location>
</feature>
<feature type="transmembrane region" description="Helical" evidence="4">
    <location>
        <begin position="191"/>
        <end position="209"/>
    </location>
</feature>
<reference evidence="6" key="2">
    <citation type="submission" date="2023-01" db="EMBL/GenBank/DDBJ databases">
        <authorList>
            <person name="Sun Q."/>
            <person name="Evtushenko L."/>
        </authorList>
    </citation>
    <scope>NUCLEOTIDE SEQUENCE</scope>
    <source>
        <strain evidence="6">VKM B-2789</strain>
    </source>
</reference>
<dbReference type="NCBIfam" id="TIGR00254">
    <property type="entry name" value="GGDEF"/>
    <property type="match status" value="1"/>
</dbReference>
<feature type="transmembrane region" description="Helical" evidence="4">
    <location>
        <begin position="62"/>
        <end position="81"/>
    </location>
</feature>
<evidence type="ECO:0000256" key="1">
    <source>
        <dbReference type="ARBA" id="ARBA00012528"/>
    </source>
</evidence>
<evidence type="ECO:0000256" key="2">
    <source>
        <dbReference type="ARBA" id="ARBA00034247"/>
    </source>
</evidence>
<dbReference type="FunFam" id="3.30.70.270:FF:000001">
    <property type="entry name" value="Diguanylate cyclase domain protein"/>
    <property type="match status" value="1"/>
</dbReference>
<evidence type="ECO:0000313" key="7">
    <source>
        <dbReference type="Proteomes" id="UP001143330"/>
    </source>
</evidence>
<dbReference type="InterPro" id="IPR043128">
    <property type="entry name" value="Rev_trsase/Diguanyl_cyclase"/>
</dbReference>
<dbReference type="SMART" id="SM00267">
    <property type="entry name" value="GGDEF"/>
    <property type="match status" value="1"/>
</dbReference>